<evidence type="ECO:0000313" key="3">
    <source>
        <dbReference type="Proteomes" id="UP000297716"/>
    </source>
</evidence>
<name>A0A4Z0YRH5_9PEZI</name>
<keyword evidence="3" id="KW-1185">Reference proteome</keyword>
<feature type="compositionally biased region" description="Low complexity" evidence="1">
    <location>
        <begin position="131"/>
        <end position="146"/>
    </location>
</feature>
<reference evidence="2 3" key="1">
    <citation type="submission" date="2019-03" db="EMBL/GenBank/DDBJ databases">
        <title>Draft genome sequence of Xylaria hypoxylon DSM 108379, a ubiquitous saprotrophic-parasitic fungi on hardwood.</title>
        <authorList>
            <person name="Buettner E."/>
            <person name="Leonhardt S."/>
            <person name="Gebauer A.M."/>
            <person name="Liers C."/>
            <person name="Hofrichter M."/>
            <person name="Kellner H."/>
        </authorList>
    </citation>
    <scope>NUCLEOTIDE SEQUENCE [LARGE SCALE GENOMIC DNA]</scope>
    <source>
        <strain evidence="2 3">DSM 108379</strain>
    </source>
</reference>
<dbReference type="STRING" id="37992.A0A4Z0YRH5"/>
<dbReference type="Proteomes" id="UP000297716">
    <property type="component" value="Unassembled WGS sequence"/>
</dbReference>
<dbReference type="OrthoDB" id="4828117at2759"/>
<feature type="compositionally biased region" description="Low complexity" evidence="1">
    <location>
        <begin position="194"/>
        <end position="205"/>
    </location>
</feature>
<feature type="region of interest" description="Disordered" evidence="1">
    <location>
        <begin position="104"/>
        <end position="231"/>
    </location>
</feature>
<proteinExistence type="predicted"/>
<evidence type="ECO:0000313" key="2">
    <source>
        <dbReference type="EMBL" id="TGJ86517.1"/>
    </source>
</evidence>
<gene>
    <name evidence="2" type="ORF">E0Z10_g2227</name>
</gene>
<dbReference type="EMBL" id="SKBN01000026">
    <property type="protein sequence ID" value="TGJ86517.1"/>
    <property type="molecule type" value="Genomic_DNA"/>
</dbReference>
<comment type="caution">
    <text evidence="2">The sequence shown here is derived from an EMBL/GenBank/DDBJ whole genome shotgun (WGS) entry which is preliminary data.</text>
</comment>
<sequence length="317" mass="32969">MASQGKNKTNFKTYEASIRLLAAVIATTNAKLDYAALADLVGEGTTAVALQHRMRSVKQLAKEFTAELEKKNPGKSPEIQKLFGESTPSGIEWQFREIKSLGKAQQEAVRKNENPATLPVAGTPGGRKRGAAASTPGSGATARTPGTGAGARGRKRTAPTTIPAVDSSDENGDNDSDGDFAETPSKRPSKRAKTTATATTTTPKKLNGSVATPSVTPAKTTAGTPTPTPTVSTIASATRTTNGSIFGGGASTPAVFSNEVFHNGAHPSTTPGLQYHPHAANPGTRQTAIKREFPMEMNPFFGAVNAGAFDDFEDGEI</sequence>
<feature type="compositionally biased region" description="Low complexity" evidence="1">
    <location>
        <begin position="216"/>
        <end position="231"/>
    </location>
</feature>
<protein>
    <submittedName>
        <fullName evidence="2">Uncharacterized protein</fullName>
    </submittedName>
</protein>
<feature type="compositionally biased region" description="Acidic residues" evidence="1">
    <location>
        <begin position="167"/>
        <end position="180"/>
    </location>
</feature>
<organism evidence="2 3">
    <name type="scientific">Xylaria hypoxylon</name>
    <dbReference type="NCBI Taxonomy" id="37992"/>
    <lineage>
        <taxon>Eukaryota</taxon>
        <taxon>Fungi</taxon>
        <taxon>Dikarya</taxon>
        <taxon>Ascomycota</taxon>
        <taxon>Pezizomycotina</taxon>
        <taxon>Sordariomycetes</taxon>
        <taxon>Xylariomycetidae</taxon>
        <taxon>Xylariales</taxon>
        <taxon>Xylariaceae</taxon>
        <taxon>Xylaria</taxon>
    </lineage>
</organism>
<accession>A0A4Z0YRH5</accession>
<evidence type="ECO:0000256" key="1">
    <source>
        <dbReference type="SAM" id="MobiDB-lite"/>
    </source>
</evidence>
<dbReference type="AlphaFoldDB" id="A0A4Z0YRH5"/>